<accession>A0A9D4FVC3</accession>
<evidence type="ECO:0000313" key="3">
    <source>
        <dbReference type="Proteomes" id="UP000828390"/>
    </source>
</evidence>
<dbReference type="Pfam" id="PF15112">
    <property type="entry name" value="DUF4559"/>
    <property type="match status" value="1"/>
</dbReference>
<evidence type="ECO:0000256" key="1">
    <source>
        <dbReference type="SAM" id="Coils"/>
    </source>
</evidence>
<name>A0A9D4FVC3_DREPO</name>
<dbReference type="PANTHER" id="PTHR35083">
    <property type="entry name" value="RGD1565685 PROTEIN"/>
    <property type="match status" value="1"/>
</dbReference>
<protein>
    <submittedName>
        <fullName evidence="2">Uncharacterized protein</fullName>
    </submittedName>
</protein>
<dbReference type="InterPro" id="IPR027897">
    <property type="entry name" value="DUF4559"/>
</dbReference>
<keyword evidence="3" id="KW-1185">Reference proteome</keyword>
<reference evidence="2" key="1">
    <citation type="journal article" date="2019" name="bioRxiv">
        <title>The Genome of the Zebra Mussel, Dreissena polymorpha: A Resource for Invasive Species Research.</title>
        <authorList>
            <person name="McCartney M.A."/>
            <person name="Auch B."/>
            <person name="Kono T."/>
            <person name="Mallez S."/>
            <person name="Zhang Y."/>
            <person name="Obille A."/>
            <person name="Becker A."/>
            <person name="Abrahante J.E."/>
            <person name="Garbe J."/>
            <person name="Badalamenti J.P."/>
            <person name="Herman A."/>
            <person name="Mangelson H."/>
            <person name="Liachko I."/>
            <person name="Sullivan S."/>
            <person name="Sone E.D."/>
            <person name="Koren S."/>
            <person name="Silverstein K.A.T."/>
            <person name="Beckman K.B."/>
            <person name="Gohl D.M."/>
        </authorList>
    </citation>
    <scope>NUCLEOTIDE SEQUENCE</scope>
    <source>
        <strain evidence="2">Duluth1</strain>
        <tissue evidence="2">Whole animal</tissue>
    </source>
</reference>
<comment type="caution">
    <text evidence="2">The sequence shown here is derived from an EMBL/GenBank/DDBJ whole genome shotgun (WGS) entry which is preliminary data.</text>
</comment>
<feature type="coiled-coil region" evidence="1">
    <location>
        <begin position="323"/>
        <end position="350"/>
    </location>
</feature>
<dbReference type="Proteomes" id="UP000828390">
    <property type="component" value="Unassembled WGS sequence"/>
</dbReference>
<sequence length="411" mass="46644">MAANTKIFADEETNNWFKACIALSVTKEGLTKFIENTIKKVHAAIGSSCGQCSIEKLMQFPKCQTCDKVKLGIESFHRFNRPSWKNTNAQGWKSNWWQIAKCYLPPTGYAGVSSVQESDFNAVINIMLNCTDFQNHLCPSWFSPLPPKPQCPLEKVRQIGRDVRHSATCKTTVAELQYYFKTLTKLLADSKCLAKDPIANKAVIMLTDLQNDHLPLTEFGNMIQDYKQAIERIKDAAEQEFSEKSKRTLEEGLNKIKEALKDVEQVIQQANSEITAKMTDATSQIEQKKGESVQILYDRAEYCKQKIGAETETLTKSSVKLIKDETKDSVERIQRKMTEATSQIEEKKGESVQTLYGRAEYCKQQIRDVTEALTNSSVQLIKDLTNDSIECIQQTVNDKAKDDYKDNAERE</sequence>
<organism evidence="2 3">
    <name type="scientific">Dreissena polymorpha</name>
    <name type="common">Zebra mussel</name>
    <name type="synonym">Mytilus polymorpha</name>
    <dbReference type="NCBI Taxonomy" id="45954"/>
    <lineage>
        <taxon>Eukaryota</taxon>
        <taxon>Metazoa</taxon>
        <taxon>Spiralia</taxon>
        <taxon>Lophotrochozoa</taxon>
        <taxon>Mollusca</taxon>
        <taxon>Bivalvia</taxon>
        <taxon>Autobranchia</taxon>
        <taxon>Heteroconchia</taxon>
        <taxon>Euheterodonta</taxon>
        <taxon>Imparidentia</taxon>
        <taxon>Neoheterodontei</taxon>
        <taxon>Myida</taxon>
        <taxon>Dreissenoidea</taxon>
        <taxon>Dreissenidae</taxon>
        <taxon>Dreissena</taxon>
    </lineage>
</organism>
<evidence type="ECO:0000313" key="2">
    <source>
        <dbReference type="EMBL" id="KAH3802607.1"/>
    </source>
</evidence>
<dbReference type="EMBL" id="JAIWYP010000007">
    <property type="protein sequence ID" value="KAH3802607.1"/>
    <property type="molecule type" value="Genomic_DNA"/>
</dbReference>
<keyword evidence="1" id="KW-0175">Coiled coil</keyword>
<feature type="coiled-coil region" evidence="1">
    <location>
        <begin position="223"/>
        <end position="273"/>
    </location>
</feature>
<reference evidence="2" key="2">
    <citation type="submission" date="2020-11" db="EMBL/GenBank/DDBJ databases">
        <authorList>
            <person name="McCartney M.A."/>
            <person name="Auch B."/>
            <person name="Kono T."/>
            <person name="Mallez S."/>
            <person name="Becker A."/>
            <person name="Gohl D.M."/>
            <person name="Silverstein K.A.T."/>
            <person name="Koren S."/>
            <person name="Bechman K.B."/>
            <person name="Herman A."/>
            <person name="Abrahante J.E."/>
            <person name="Garbe J."/>
        </authorList>
    </citation>
    <scope>NUCLEOTIDE SEQUENCE</scope>
    <source>
        <strain evidence="2">Duluth1</strain>
        <tissue evidence="2">Whole animal</tissue>
    </source>
</reference>
<proteinExistence type="predicted"/>
<dbReference type="PANTHER" id="PTHR35083:SF1">
    <property type="entry name" value="RGD1565685 PROTEIN"/>
    <property type="match status" value="1"/>
</dbReference>
<dbReference type="AlphaFoldDB" id="A0A9D4FVC3"/>
<gene>
    <name evidence="2" type="ORF">DPMN_156285</name>
</gene>